<sequence length="204" mass="23932">MPWFFLMELINPTNGNANSRAQANANAKAIDARIPRTRAYHKSLKEYNLKHNDYRRYIQFLVIVGPDPHVILFKPNDQEMIPGGALDATESELDGLKRLWRELFHAGSISDHQIDDEVQFKDVVGQWYRPDLSDELYPYRTKYVNSYKEHIKTYLVELKKPLQITYPHVFKNCIMIDLYDIYDKKDPVVSSIPLMLSRFCFTSD</sequence>
<dbReference type="Pfam" id="PF13869">
    <property type="entry name" value="NUDIX_2"/>
    <property type="match status" value="1"/>
</dbReference>
<dbReference type="Gene3D" id="3.90.79.10">
    <property type="entry name" value="Nucleoside Triphosphate Pyrophosphohydrolase"/>
    <property type="match status" value="1"/>
</dbReference>
<comment type="caution">
    <text evidence="1">The sequence shown here is derived from an EMBL/GenBank/DDBJ whole genome shotgun (WGS) entry which is preliminary data.</text>
</comment>
<dbReference type="AlphaFoldDB" id="A0A1V2KZ43"/>
<proteinExistence type="predicted"/>
<dbReference type="GO" id="GO:0003729">
    <property type="term" value="F:mRNA binding"/>
    <property type="evidence" value="ECO:0007669"/>
    <property type="project" value="InterPro"/>
</dbReference>
<keyword evidence="2" id="KW-1185">Reference proteome</keyword>
<organism evidence="1 2">
    <name type="scientific">Cyberlindnera fabianii</name>
    <name type="common">Yeast</name>
    <name type="synonym">Hansenula fabianii</name>
    <dbReference type="NCBI Taxonomy" id="36022"/>
    <lineage>
        <taxon>Eukaryota</taxon>
        <taxon>Fungi</taxon>
        <taxon>Dikarya</taxon>
        <taxon>Ascomycota</taxon>
        <taxon>Saccharomycotina</taxon>
        <taxon>Saccharomycetes</taxon>
        <taxon>Phaffomycetales</taxon>
        <taxon>Phaffomycetaceae</taxon>
        <taxon>Cyberlindnera</taxon>
    </lineage>
</organism>
<dbReference type="InterPro" id="IPR016706">
    <property type="entry name" value="Cleav_polyA_spec_factor_su5"/>
</dbReference>
<dbReference type="VEuPathDB" id="FungiDB:BON22_5263"/>
<dbReference type="Proteomes" id="UP000189513">
    <property type="component" value="Unassembled WGS sequence"/>
</dbReference>
<gene>
    <name evidence="1" type="ORF">BON22_5263</name>
</gene>
<dbReference type="STRING" id="36022.A0A1V2KZ43"/>
<evidence type="ECO:0000313" key="1">
    <source>
        <dbReference type="EMBL" id="ONH64873.1"/>
    </source>
</evidence>
<dbReference type="GO" id="GO:0005849">
    <property type="term" value="C:mRNA cleavage factor complex"/>
    <property type="evidence" value="ECO:0007669"/>
    <property type="project" value="InterPro"/>
</dbReference>
<reference evidence="2" key="1">
    <citation type="journal article" date="2017" name="Genome Announc.">
        <title>Genome sequences of Cyberlindnera fabianii 65, Pichia kudriavzevii 129, and Saccharomyces cerevisiae 131 isolated from fermented masau fruits in Zimbabwe.</title>
        <authorList>
            <person name="van Rijswijck I.M.H."/>
            <person name="Derks M.F.L."/>
            <person name="Abee T."/>
            <person name="de Ridder D."/>
            <person name="Smid E.J."/>
        </authorList>
    </citation>
    <scope>NUCLEOTIDE SEQUENCE [LARGE SCALE GENOMIC DNA]</scope>
    <source>
        <strain evidence="2">65</strain>
    </source>
</reference>
<name>A0A1V2KZ43_CYBFA</name>
<protein>
    <submittedName>
        <fullName evidence="1">Cleavage and polyadenylation specificity factor subunit 5</fullName>
    </submittedName>
</protein>
<dbReference type="PANTHER" id="PTHR13047">
    <property type="entry name" value="PRE-MRNA CLEAVAGE FACTOR IM, 25KD SUBUNIT"/>
    <property type="match status" value="1"/>
</dbReference>
<dbReference type="EMBL" id="MPUK01000016">
    <property type="protein sequence ID" value="ONH64873.1"/>
    <property type="molecule type" value="Genomic_DNA"/>
</dbReference>
<accession>A0A1V2KZ43</accession>
<evidence type="ECO:0000313" key="2">
    <source>
        <dbReference type="Proteomes" id="UP000189513"/>
    </source>
</evidence>
<dbReference type="GO" id="GO:0031124">
    <property type="term" value="P:mRNA 3'-end processing"/>
    <property type="evidence" value="ECO:0007669"/>
    <property type="project" value="InterPro"/>
</dbReference>